<dbReference type="RefSeq" id="WP_126985455.1">
    <property type="nucleotide sequence ID" value="NZ_ML133852.1"/>
</dbReference>
<gene>
    <name evidence="3" type="ORF">DS079_05190</name>
</gene>
<dbReference type="InterPro" id="IPR005545">
    <property type="entry name" value="YCII"/>
</dbReference>
<comment type="caution">
    <text evidence="3">The sequence shown here is derived from an EMBL/GenBank/DDBJ whole genome shotgun (WGS) entry which is preliminary data.</text>
</comment>
<evidence type="ECO:0000313" key="4">
    <source>
        <dbReference type="Proteomes" id="UP000274327"/>
    </source>
</evidence>
<name>A0A426SN88_9MICO</name>
<comment type="similarity">
    <text evidence="1">Belongs to the YciI family.</text>
</comment>
<evidence type="ECO:0000259" key="2">
    <source>
        <dbReference type="Pfam" id="PF03795"/>
    </source>
</evidence>
<evidence type="ECO:0000313" key="3">
    <source>
        <dbReference type="EMBL" id="RRR19643.1"/>
    </source>
</evidence>
<organism evidence="3 4">
    <name type="scientific">Brachybacterium paraconglomeratum</name>
    <dbReference type="NCBI Taxonomy" id="173362"/>
    <lineage>
        <taxon>Bacteria</taxon>
        <taxon>Bacillati</taxon>
        <taxon>Actinomycetota</taxon>
        <taxon>Actinomycetes</taxon>
        <taxon>Micrococcales</taxon>
        <taxon>Dermabacteraceae</taxon>
        <taxon>Brachybacterium</taxon>
    </lineage>
</organism>
<accession>A0A426SN88</accession>
<feature type="domain" description="YCII-related" evidence="2">
    <location>
        <begin position="15"/>
        <end position="99"/>
    </location>
</feature>
<dbReference type="InterPro" id="IPR011008">
    <property type="entry name" value="Dimeric_a/b-barrel"/>
</dbReference>
<keyword evidence="4" id="KW-1185">Reference proteome</keyword>
<dbReference type="Proteomes" id="UP000274327">
    <property type="component" value="Unassembled WGS sequence"/>
</dbReference>
<protein>
    <submittedName>
        <fullName evidence="3">Transcription initiation protein</fullName>
    </submittedName>
</protein>
<reference evidence="3 4" key="1">
    <citation type="submission" date="2018-07" db="EMBL/GenBank/DDBJ databases">
        <title>Brachybacteriurn paraconglorneratum KCTC 9916.</title>
        <authorList>
            <person name="Li Y."/>
        </authorList>
    </citation>
    <scope>NUCLEOTIDE SEQUENCE [LARGE SCALE GENOMIC DNA]</scope>
    <source>
        <strain evidence="3 4">KCTC 9916</strain>
    </source>
</reference>
<dbReference type="Pfam" id="PF03795">
    <property type="entry name" value="YCII"/>
    <property type="match status" value="1"/>
</dbReference>
<dbReference type="SUPFAM" id="SSF54909">
    <property type="entry name" value="Dimeric alpha+beta barrel"/>
    <property type="match status" value="1"/>
</dbReference>
<evidence type="ECO:0000256" key="1">
    <source>
        <dbReference type="ARBA" id="ARBA00007689"/>
    </source>
</evidence>
<dbReference type="Gene3D" id="3.30.70.1060">
    <property type="entry name" value="Dimeric alpha+beta barrel"/>
    <property type="match status" value="1"/>
</dbReference>
<proteinExistence type="inferred from homology"/>
<dbReference type="EMBL" id="QOCI01000002">
    <property type="protein sequence ID" value="RRR19643.1"/>
    <property type="molecule type" value="Genomic_DNA"/>
</dbReference>
<dbReference type="AlphaFoldDB" id="A0A426SN88"/>
<sequence length="113" mass="12248">MAKYLISFPSSAMNLSDEELAAASEDSHAVLRETKAAGVWVFGGGIDESVPPVMVTGSGSVLETTYEQTRRIEGGYSVLDVATREEALEWARRIAFACRCAQEVRVFGDDPES</sequence>
<dbReference type="GeneID" id="78120426"/>